<evidence type="ECO:0000313" key="8">
    <source>
        <dbReference type="WBParaSite" id="PDA_v2.g28624.t1"/>
    </source>
</evidence>
<dbReference type="GO" id="GO:0016787">
    <property type="term" value="F:hydrolase activity"/>
    <property type="evidence" value="ECO:0007669"/>
    <property type="project" value="UniProtKB-KW"/>
</dbReference>
<keyword evidence="3" id="KW-0347">Helicase</keyword>
<organism evidence="7 8">
    <name type="scientific">Panagrolaimus davidi</name>
    <dbReference type="NCBI Taxonomy" id="227884"/>
    <lineage>
        <taxon>Eukaryota</taxon>
        <taxon>Metazoa</taxon>
        <taxon>Ecdysozoa</taxon>
        <taxon>Nematoda</taxon>
        <taxon>Chromadorea</taxon>
        <taxon>Rhabditida</taxon>
        <taxon>Tylenchina</taxon>
        <taxon>Panagrolaimomorpha</taxon>
        <taxon>Panagrolaimoidea</taxon>
        <taxon>Panagrolaimidae</taxon>
        <taxon>Panagrolaimus</taxon>
    </lineage>
</organism>
<sequence length="376" mass="41791">MDQCEQNLTEDERSLMISAQHLILDKDDLSAAVETDDEEKEESNCDEKYATISGCIKIIMKRLDIQIVIATMTVAARYMSSFKDTIKYCIVDEAGYVVQIKLASLVAYLHELKGLACFGDTCQNDGFDLSLPQWLKPYGYNSALKVVKQGGGKGLFTGSLTKTYRFGKPMLDLIAQCCYKGRNLNAQNQESTHPLKPIFGIETPNDFVFVDCPGTERACYPKGKRNERQAIEAVIIAQKLKETYPAYSLVIASPYSKQIDYIRAYLKTNGINGIETSSADKLQGNEKDFVVLNLVVSSNLTKMNKFINDKGRYTSAVTRACLGCVIIGDLALMKKHPSWQKIIQMLVETKSIKPKPSSSLATLPPLRNVSSTKSVL</sequence>
<feature type="domain" description="DNA2/NAM7 helicase-like C-terminal" evidence="6">
    <location>
        <begin position="159"/>
        <end position="329"/>
    </location>
</feature>
<dbReference type="Proteomes" id="UP000887578">
    <property type="component" value="Unplaced"/>
</dbReference>
<feature type="region of interest" description="Disordered" evidence="5">
    <location>
        <begin position="354"/>
        <end position="376"/>
    </location>
</feature>
<proteinExistence type="predicted"/>
<reference evidence="8" key="1">
    <citation type="submission" date="2022-11" db="UniProtKB">
        <authorList>
            <consortium name="WormBaseParasite"/>
        </authorList>
    </citation>
    <scope>IDENTIFICATION</scope>
</reference>
<protein>
    <submittedName>
        <fullName evidence="8">DNA2/NAM7 helicase-like C-terminal domain-containing protein</fullName>
    </submittedName>
</protein>
<accession>A0A914QAG6</accession>
<evidence type="ECO:0000256" key="2">
    <source>
        <dbReference type="ARBA" id="ARBA00022801"/>
    </source>
</evidence>
<dbReference type="GO" id="GO:0043139">
    <property type="term" value="F:5'-3' DNA helicase activity"/>
    <property type="evidence" value="ECO:0007669"/>
    <property type="project" value="TreeGrafter"/>
</dbReference>
<dbReference type="SUPFAM" id="SSF52540">
    <property type="entry name" value="P-loop containing nucleoside triphosphate hydrolases"/>
    <property type="match status" value="1"/>
</dbReference>
<dbReference type="InterPro" id="IPR050534">
    <property type="entry name" value="Coronavir_polyprotein_1ab"/>
</dbReference>
<evidence type="ECO:0000313" key="7">
    <source>
        <dbReference type="Proteomes" id="UP000887578"/>
    </source>
</evidence>
<evidence type="ECO:0000259" key="6">
    <source>
        <dbReference type="Pfam" id="PF13087"/>
    </source>
</evidence>
<dbReference type="AlphaFoldDB" id="A0A914QAG6"/>
<evidence type="ECO:0000256" key="3">
    <source>
        <dbReference type="ARBA" id="ARBA00022806"/>
    </source>
</evidence>
<keyword evidence="4" id="KW-0067">ATP-binding</keyword>
<dbReference type="PANTHER" id="PTHR43788">
    <property type="entry name" value="DNA2/NAM7 HELICASE FAMILY MEMBER"/>
    <property type="match status" value="1"/>
</dbReference>
<dbReference type="Gene3D" id="3.40.50.300">
    <property type="entry name" value="P-loop containing nucleotide triphosphate hydrolases"/>
    <property type="match status" value="1"/>
</dbReference>
<dbReference type="InterPro" id="IPR027417">
    <property type="entry name" value="P-loop_NTPase"/>
</dbReference>
<dbReference type="CDD" id="cd18808">
    <property type="entry name" value="SF1_C_Upf1"/>
    <property type="match status" value="1"/>
</dbReference>
<evidence type="ECO:0000256" key="4">
    <source>
        <dbReference type="ARBA" id="ARBA00022840"/>
    </source>
</evidence>
<keyword evidence="7" id="KW-1185">Reference proteome</keyword>
<dbReference type="WBParaSite" id="PDA_v2.g28624.t1">
    <property type="protein sequence ID" value="PDA_v2.g28624.t1"/>
    <property type="gene ID" value="PDA_v2.g28624"/>
</dbReference>
<dbReference type="InterPro" id="IPR041679">
    <property type="entry name" value="DNA2/NAM7-like_C"/>
</dbReference>
<dbReference type="PANTHER" id="PTHR43788:SF16">
    <property type="entry name" value="HELICASE WITH ZINC FINGER 2"/>
    <property type="match status" value="1"/>
</dbReference>
<dbReference type="Pfam" id="PF13087">
    <property type="entry name" value="AAA_12"/>
    <property type="match status" value="1"/>
</dbReference>
<evidence type="ECO:0000256" key="1">
    <source>
        <dbReference type="ARBA" id="ARBA00022741"/>
    </source>
</evidence>
<name>A0A914QAG6_9BILA</name>
<keyword evidence="2" id="KW-0378">Hydrolase</keyword>
<dbReference type="GO" id="GO:0005524">
    <property type="term" value="F:ATP binding"/>
    <property type="evidence" value="ECO:0007669"/>
    <property type="project" value="UniProtKB-KW"/>
</dbReference>
<evidence type="ECO:0000256" key="5">
    <source>
        <dbReference type="SAM" id="MobiDB-lite"/>
    </source>
</evidence>
<keyword evidence="1" id="KW-0547">Nucleotide-binding</keyword>
<dbReference type="InterPro" id="IPR047187">
    <property type="entry name" value="SF1_C_Upf1"/>
</dbReference>